<reference evidence="1" key="1">
    <citation type="submission" date="2022-08" db="EMBL/GenBank/DDBJ databases">
        <authorList>
            <person name="Dojs M.A."/>
            <person name="Fleischacker C.L."/>
            <person name="Jackson S.M."/>
            <person name="Feiring S.B."/>
            <person name="Webb R.J."/>
            <person name="Schaefbauer A.B."/>
            <person name="Vigness C.A."/>
            <person name="Boyle B.L."/>
            <person name="Frank J.R."/>
            <person name="Fleischacker T.C."/>
            <person name="Ackerman S.B."/>
            <person name="Balish M.F."/>
            <person name="Garlena R.A."/>
            <person name="Russell D.A."/>
            <person name="Jacobs-Sera D."/>
            <person name="Hatfull G.F."/>
        </authorList>
    </citation>
    <scope>NUCLEOTIDE SEQUENCE</scope>
</reference>
<keyword evidence="2" id="KW-1185">Reference proteome</keyword>
<dbReference type="GeneID" id="80020018"/>
<accession>A0A977KNK7</accession>
<dbReference type="Proteomes" id="UP001063033">
    <property type="component" value="Segment"/>
</dbReference>
<organism evidence="1 2">
    <name type="scientific">Arthrobacter phage Shambre1</name>
    <dbReference type="NCBI Taxonomy" id="2927284"/>
    <lineage>
        <taxon>Viruses</taxon>
        <taxon>Duplodnaviria</taxon>
        <taxon>Heunggongvirae</taxon>
        <taxon>Uroviricota</taxon>
        <taxon>Caudoviricetes</taxon>
        <taxon>Bismarckvirus</taxon>
        <taxon>Bismarckvirus shambre1</taxon>
    </lineage>
</organism>
<name>A0A977KNK7_9CAUD</name>
<sequence>MSISRATFVREQNIGTEAAPTWVGTTALEARRGLAGLYAENSPGVPRSGVINPSMTFIVQATDSMTYDVYPCELVIFRAANEGVYNPTLQNITTLPAAVAPGAGLSRYDIIYAKQNDIDKSDADNQPILGVVSGTPSSNPARPSLPAGAIGLAEARIYGGTTSTLQSPNVVTQTYRFTAPRGGLIQCRTLAERNEITLPARGQMVLRMDRNNHVQMYVGPTQAQNTSGWKYITPPERYIANASTFVSTESNQARVITTLDDGIPTRPYASRIRVYGQAAIRSDPITTGVLRLIFSASAGVGTADAAQAKSWISFSSPGDYLQSVSASFDWITLAANQNPLARLWIDYDAPVSTVNHQIGNNPNSGYIEALVMPADD</sequence>
<dbReference type="KEGG" id="vg:80020018"/>
<protein>
    <submittedName>
        <fullName evidence="1">Minor tail protein</fullName>
    </submittedName>
</protein>
<proteinExistence type="predicted"/>
<gene>
    <name evidence="1" type="primary">22</name>
    <name evidence="1" type="ORF">SEA_SHAMBRE1_22</name>
</gene>
<evidence type="ECO:0000313" key="1">
    <source>
        <dbReference type="EMBL" id="UXE04759.1"/>
    </source>
</evidence>
<evidence type="ECO:0000313" key="2">
    <source>
        <dbReference type="Proteomes" id="UP001063033"/>
    </source>
</evidence>
<dbReference type="EMBL" id="OP297545">
    <property type="protein sequence ID" value="UXE04759.1"/>
    <property type="molecule type" value="Genomic_DNA"/>
</dbReference>
<dbReference type="RefSeq" id="YP_010755365.1">
    <property type="nucleotide sequence ID" value="NC_073469.1"/>
</dbReference>